<dbReference type="AlphaFoldDB" id="A0A6G7PXW7"/>
<dbReference type="HAMAP" id="MF_02126">
    <property type="entry name" value="RF_methyltr_PrmC"/>
    <property type="match status" value="1"/>
</dbReference>
<evidence type="ECO:0000256" key="3">
    <source>
        <dbReference type="ARBA" id="ARBA00022691"/>
    </source>
</evidence>
<dbReference type="InterPro" id="IPR050320">
    <property type="entry name" value="N5-glutamine_MTase"/>
</dbReference>
<keyword evidence="1 5" id="KW-0489">Methyltransferase</keyword>
<dbReference type="NCBIfam" id="TIGR00536">
    <property type="entry name" value="hemK_fam"/>
    <property type="match status" value="1"/>
</dbReference>
<gene>
    <name evidence="5 6" type="primary">prmC</name>
    <name evidence="6" type="ORF">G4V39_09335</name>
</gene>
<dbReference type="Proteomes" id="UP000502179">
    <property type="component" value="Chromosome"/>
</dbReference>
<dbReference type="EC" id="2.1.1.297" evidence="5"/>
<dbReference type="GO" id="GO:0003676">
    <property type="term" value="F:nucleic acid binding"/>
    <property type="evidence" value="ECO:0007669"/>
    <property type="project" value="InterPro"/>
</dbReference>
<keyword evidence="3 5" id="KW-0949">S-adenosyl-L-methionine</keyword>
<evidence type="ECO:0000313" key="6">
    <source>
        <dbReference type="EMBL" id="QIJ72460.1"/>
    </source>
</evidence>
<dbReference type="PANTHER" id="PTHR18895:SF74">
    <property type="entry name" value="MTRF1L RELEASE FACTOR GLUTAMINE METHYLTRANSFERASE"/>
    <property type="match status" value="1"/>
</dbReference>
<evidence type="ECO:0000256" key="2">
    <source>
        <dbReference type="ARBA" id="ARBA00022679"/>
    </source>
</evidence>
<keyword evidence="2 5" id="KW-0808">Transferase</keyword>
<dbReference type="InterPro" id="IPR040758">
    <property type="entry name" value="PrmC_N"/>
</dbReference>
<evidence type="ECO:0000313" key="7">
    <source>
        <dbReference type="Proteomes" id="UP000502179"/>
    </source>
</evidence>
<feature type="binding site" evidence="5">
    <location>
        <position position="169"/>
    </location>
    <ligand>
        <name>S-adenosyl-L-methionine</name>
        <dbReference type="ChEBI" id="CHEBI:59789"/>
    </ligand>
</feature>
<dbReference type="SUPFAM" id="SSF53335">
    <property type="entry name" value="S-adenosyl-L-methionine-dependent methyltransferases"/>
    <property type="match status" value="1"/>
</dbReference>
<evidence type="ECO:0000256" key="5">
    <source>
        <dbReference type="HAMAP-Rule" id="MF_02126"/>
    </source>
</evidence>
<accession>A0A6G7PXW7</accession>
<dbReference type="CDD" id="cd02440">
    <property type="entry name" value="AdoMet_MTases"/>
    <property type="match status" value="1"/>
</dbReference>
<feature type="binding site" evidence="5">
    <location>
        <begin position="118"/>
        <end position="122"/>
    </location>
    <ligand>
        <name>S-adenosyl-L-methionine</name>
        <dbReference type="ChEBI" id="CHEBI:59789"/>
    </ligand>
</feature>
<dbReference type="RefSeq" id="WP_166032677.1">
    <property type="nucleotide sequence ID" value="NZ_CP048877.1"/>
</dbReference>
<proteinExistence type="inferred from homology"/>
<dbReference type="NCBIfam" id="TIGR03534">
    <property type="entry name" value="RF_mod_PrmC"/>
    <property type="match status" value="1"/>
</dbReference>
<dbReference type="KEGG" id="tav:G4V39_09335"/>
<dbReference type="InterPro" id="IPR002052">
    <property type="entry name" value="DNA_methylase_N6_adenine_CS"/>
</dbReference>
<dbReference type="GO" id="GO:0102559">
    <property type="term" value="F:peptide chain release factor N(5)-glutamine methyltransferase activity"/>
    <property type="evidence" value="ECO:0007669"/>
    <property type="project" value="UniProtKB-EC"/>
</dbReference>
<dbReference type="Gene3D" id="1.10.8.10">
    <property type="entry name" value="DNA helicase RuvA subunit, C-terminal domain"/>
    <property type="match status" value="1"/>
</dbReference>
<feature type="binding site" evidence="5">
    <location>
        <position position="185"/>
    </location>
    <ligand>
        <name>S-adenosyl-L-methionine</name>
        <dbReference type="ChEBI" id="CHEBI:59789"/>
    </ligand>
</feature>
<keyword evidence="7" id="KW-1185">Reference proteome</keyword>
<dbReference type="PROSITE" id="PS00092">
    <property type="entry name" value="N6_MTASE"/>
    <property type="match status" value="1"/>
</dbReference>
<reference evidence="6 7" key="1">
    <citation type="submission" date="2020-02" db="EMBL/GenBank/DDBJ databases">
        <title>Genome analysis of Thermosulfuriphilus ammonigenes ST65T, an anaerobic thermophilic chemolithoautotrophic bacterium isolated from a deep-sea hydrothermal vent.</title>
        <authorList>
            <person name="Slobodkina G."/>
            <person name="Allioux M."/>
            <person name="Merkel A."/>
            <person name="Alain K."/>
            <person name="Jebbar M."/>
            <person name="Slobodkin A."/>
        </authorList>
    </citation>
    <scope>NUCLEOTIDE SEQUENCE [LARGE SCALE GENOMIC DNA]</scope>
    <source>
        <strain evidence="6 7">ST65</strain>
    </source>
</reference>
<dbReference type="InterPro" id="IPR004556">
    <property type="entry name" value="HemK-like"/>
</dbReference>
<feature type="binding site" evidence="5">
    <location>
        <position position="140"/>
    </location>
    <ligand>
        <name>S-adenosyl-L-methionine</name>
        <dbReference type="ChEBI" id="CHEBI:59789"/>
    </ligand>
</feature>
<comment type="similarity">
    <text evidence="5">Belongs to the protein N5-glutamine methyltransferase family. PrmC subfamily.</text>
</comment>
<sequence>MALIGDLLRKIRSAFKKAGVDQEEAEYLLAHILGISRAEVHLRAREHLPAELLPTLEMALKRRLTREPLAYIFGEVEFYGRPFRVGPGVLIPRPETEILVETVIGLCPEREPFLLDLGTGSGVIGITLALERQALVVAIDKSLVALSYAQANLLRYRLKNRVFLVASDWCQALRPQRVFQVVVSNPPYVGPEEWPHLAPEIKDFEPQEALVAREEGLSAIKKVIACARKHLAPGGFLVCEIGARQADKVLALAQQAGLLEGRIIPDLAGNPRILVARQRREDSH</sequence>
<comment type="catalytic activity">
    <reaction evidence="4 5">
        <text>L-glutaminyl-[peptide chain release factor] + S-adenosyl-L-methionine = N(5)-methyl-L-glutaminyl-[peptide chain release factor] + S-adenosyl-L-homocysteine + H(+)</text>
        <dbReference type="Rhea" id="RHEA:42896"/>
        <dbReference type="Rhea" id="RHEA-COMP:10271"/>
        <dbReference type="Rhea" id="RHEA-COMP:10272"/>
        <dbReference type="ChEBI" id="CHEBI:15378"/>
        <dbReference type="ChEBI" id="CHEBI:30011"/>
        <dbReference type="ChEBI" id="CHEBI:57856"/>
        <dbReference type="ChEBI" id="CHEBI:59789"/>
        <dbReference type="ChEBI" id="CHEBI:61891"/>
        <dbReference type="EC" id="2.1.1.297"/>
    </reaction>
</comment>
<name>A0A6G7PXW7_9BACT</name>
<dbReference type="Pfam" id="PF05175">
    <property type="entry name" value="MTS"/>
    <property type="match status" value="1"/>
</dbReference>
<evidence type="ECO:0000256" key="1">
    <source>
        <dbReference type="ARBA" id="ARBA00022603"/>
    </source>
</evidence>
<feature type="binding site" evidence="5">
    <location>
        <begin position="185"/>
        <end position="188"/>
    </location>
    <ligand>
        <name>substrate</name>
    </ligand>
</feature>
<dbReference type="PANTHER" id="PTHR18895">
    <property type="entry name" value="HEMK METHYLTRANSFERASE"/>
    <property type="match status" value="1"/>
</dbReference>
<protein>
    <recommendedName>
        <fullName evidence="5">Release factor glutamine methyltransferase</fullName>
        <shortName evidence="5">RF MTase</shortName>
        <ecNumber evidence="5">2.1.1.297</ecNumber>
    </recommendedName>
    <alternativeName>
        <fullName evidence="5">N5-glutamine methyltransferase PrmC</fullName>
    </alternativeName>
    <alternativeName>
        <fullName evidence="5">Protein-(glutamine-N5) MTase PrmC</fullName>
    </alternativeName>
    <alternativeName>
        <fullName evidence="5">Protein-glutamine N-methyltransferase PrmC</fullName>
    </alternativeName>
</protein>
<dbReference type="InterPro" id="IPR007848">
    <property type="entry name" value="Small_mtfrase_dom"/>
</dbReference>
<dbReference type="InterPro" id="IPR029063">
    <property type="entry name" value="SAM-dependent_MTases_sf"/>
</dbReference>
<organism evidence="6 7">
    <name type="scientific">Thermosulfuriphilus ammonigenes</name>
    <dbReference type="NCBI Taxonomy" id="1936021"/>
    <lineage>
        <taxon>Bacteria</taxon>
        <taxon>Pseudomonadati</taxon>
        <taxon>Thermodesulfobacteriota</taxon>
        <taxon>Thermodesulfobacteria</taxon>
        <taxon>Thermodesulfobacteriales</taxon>
        <taxon>Thermodesulfobacteriaceae</taxon>
        <taxon>Thermosulfuriphilus</taxon>
    </lineage>
</organism>
<dbReference type="Gene3D" id="3.40.50.150">
    <property type="entry name" value="Vaccinia Virus protein VP39"/>
    <property type="match status" value="1"/>
</dbReference>
<dbReference type="GO" id="GO:0032259">
    <property type="term" value="P:methylation"/>
    <property type="evidence" value="ECO:0007669"/>
    <property type="project" value="UniProtKB-KW"/>
</dbReference>
<comment type="function">
    <text evidence="5">Methylates the class 1 translation termination release factors RF1/PrfA and RF2/PrfB on the glutamine residue of the universally conserved GGQ motif.</text>
</comment>
<evidence type="ECO:0000256" key="4">
    <source>
        <dbReference type="ARBA" id="ARBA00048391"/>
    </source>
</evidence>
<dbReference type="EMBL" id="CP048877">
    <property type="protein sequence ID" value="QIJ72460.1"/>
    <property type="molecule type" value="Genomic_DNA"/>
</dbReference>
<dbReference type="InterPro" id="IPR019874">
    <property type="entry name" value="RF_methyltr_PrmC"/>
</dbReference>
<dbReference type="Pfam" id="PF17827">
    <property type="entry name" value="PrmC_N"/>
    <property type="match status" value="1"/>
</dbReference>